<dbReference type="InterPro" id="IPR005625">
    <property type="entry name" value="PepSY-ass_TM"/>
</dbReference>
<reference evidence="4" key="1">
    <citation type="submission" date="2016-04" db="EMBL/GenBank/DDBJ databases">
        <authorList>
            <person name="Lyu Z."/>
            <person name="Lyu W."/>
        </authorList>
    </citation>
    <scope>NUCLEOTIDE SEQUENCE [LARGE SCALE GENOMIC DNA]</scope>
    <source>
        <strain evidence="4">C44</strain>
    </source>
</reference>
<feature type="transmembrane region" description="Helical" evidence="1">
    <location>
        <begin position="194"/>
        <end position="216"/>
    </location>
</feature>
<dbReference type="Pfam" id="PF03413">
    <property type="entry name" value="PepSY"/>
    <property type="match status" value="2"/>
</dbReference>
<dbReference type="RefSeq" id="WP_066324218.1">
    <property type="nucleotide sequence ID" value="NZ_LWSG01000001.1"/>
</dbReference>
<keyword evidence="1" id="KW-0812">Transmembrane</keyword>
<evidence type="ECO:0000313" key="4">
    <source>
        <dbReference type="Proteomes" id="UP000078534"/>
    </source>
</evidence>
<dbReference type="AlphaFoldDB" id="A0A179T9T8"/>
<evidence type="ECO:0000313" key="3">
    <source>
        <dbReference type="EMBL" id="OAS89172.1"/>
    </source>
</evidence>
<dbReference type="PANTHER" id="PTHR34219">
    <property type="entry name" value="IRON-REGULATED INNER MEMBRANE PROTEIN-RELATED"/>
    <property type="match status" value="1"/>
</dbReference>
<dbReference type="Proteomes" id="UP000078534">
    <property type="component" value="Unassembled WGS sequence"/>
</dbReference>
<evidence type="ECO:0000259" key="2">
    <source>
        <dbReference type="Pfam" id="PF03413"/>
    </source>
</evidence>
<evidence type="ECO:0000256" key="1">
    <source>
        <dbReference type="SAM" id="Phobius"/>
    </source>
</evidence>
<gene>
    <name evidence="3" type="ORF">A6K24_01015</name>
</gene>
<feature type="domain" description="PepSY" evidence="2">
    <location>
        <begin position="281"/>
        <end position="339"/>
    </location>
</feature>
<dbReference type="EMBL" id="LWSG01000001">
    <property type="protein sequence ID" value="OAS89172.1"/>
    <property type="molecule type" value="Genomic_DNA"/>
</dbReference>
<dbReference type="PANTHER" id="PTHR34219:SF1">
    <property type="entry name" value="PEPSY DOMAIN-CONTAINING PROTEIN"/>
    <property type="match status" value="1"/>
</dbReference>
<accession>A0A179T9T8</accession>
<feature type="transmembrane region" description="Helical" evidence="1">
    <location>
        <begin position="21"/>
        <end position="48"/>
    </location>
</feature>
<comment type="caution">
    <text evidence="3">The sequence shown here is derived from an EMBL/GenBank/DDBJ whole genome shotgun (WGS) entry which is preliminary data.</text>
</comment>
<feature type="transmembrane region" description="Helical" evidence="1">
    <location>
        <begin position="153"/>
        <end position="173"/>
    </location>
</feature>
<keyword evidence="4" id="KW-1185">Reference proteome</keyword>
<sequence>MLKAKQIENEKQTNSSLYKTVWRWHFYAGLILAPFLIILAVTGSIYLYKPQIENVIYKDFYEVVPKGERVSASEQINEVKKQYPDAVVTMYRPGESEDRSSEVSIMNLEESLTIFSDPYTGKIIGELNNDERIMNKIEEFHGELMAGTLGDRIVELAACWAVILVITGFYLWIPKKKFTINGVLVPRFNKGRKILVRDLHAVPAYWIMVGMLFLIMTGLPWSGFWGSNFQNIATQSGMGYPPSIWTGSAPISTIKTKDIADVPWAAENLDIPSSEVDGFIPLSIDEVVTIADREGIDPSYTIYLPSEPTGVYTLSAYPPKAQDEITMHVDQYTGAVLSDYRYDNYGFVGKIVAMGITLHKGTQFGWFNQLISLIICWGIIFVSMSGYYLWLVRKKKHDISAPKAPSARKIRAFFILLIVLGILFPLVGLSLIIIWLIDWLLIQRIPRLKKIFNA</sequence>
<dbReference type="Pfam" id="PF03929">
    <property type="entry name" value="PepSY_TM"/>
    <property type="match status" value="1"/>
</dbReference>
<feature type="transmembrane region" description="Helical" evidence="1">
    <location>
        <begin position="412"/>
        <end position="437"/>
    </location>
</feature>
<keyword evidence="1" id="KW-0472">Membrane</keyword>
<dbReference type="STRING" id="152268.A6K24_01015"/>
<organism evidence="3 4">
    <name type="scientific">Metabacillus litoralis</name>
    <dbReference type="NCBI Taxonomy" id="152268"/>
    <lineage>
        <taxon>Bacteria</taxon>
        <taxon>Bacillati</taxon>
        <taxon>Bacillota</taxon>
        <taxon>Bacilli</taxon>
        <taxon>Bacillales</taxon>
        <taxon>Bacillaceae</taxon>
        <taxon>Metabacillus</taxon>
    </lineage>
</organism>
<dbReference type="InterPro" id="IPR025711">
    <property type="entry name" value="PepSY"/>
</dbReference>
<name>A0A179T9T8_9BACI</name>
<feature type="domain" description="PepSY" evidence="2">
    <location>
        <begin position="70"/>
        <end position="126"/>
    </location>
</feature>
<dbReference type="OrthoDB" id="111691at2"/>
<protein>
    <recommendedName>
        <fullName evidence="2">PepSY domain-containing protein</fullName>
    </recommendedName>
</protein>
<proteinExistence type="predicted"/>
<feature type="transmembrane region" description="Helical" evidence="1">
    <location>
        <begin position="370"/>
        <end position="391"/>
    </location>
</feature>
<keyword evidence="1" id="KW-1133">Transmembrane helix</keyword>